<dbReference type="Proteomes" id="UP000673375">
    <property type="component" value="Unassembled WGS sequence"/>
</dbReference>
<keyword evidence="5" id="KW-1185">Reference proteome</keyword>
<accession>A0ABS4CMN0</accession>
<dbReference type="InterPro" id="IPR001387">
    <property type="entry name" value="Cro/C1-type_HTH"/>
</dbReference>
<proteinExistence type="predicted"/>
<feature type="region of interest" description="Disordered" evidence="1">
    <location>
        <begin position="149"/>
        <end position="180"/>
    </location>
</feature>
<name>A0ABS4CMN0_9ENTE</name>
<feature type="compositionally biased region" description="Low complexity" evidence="1">
    <location>
        <begin position="150"/>
        <end position="180"/>
    </location>
</feature>
<dbReference type="InterPro" id="IPR010982">
    <property type="entry name" value="Lambda_DNA-bd_dom_sf"/>
</dbReference>
<dbReference type="RefSeq" id="WP_209557810.1">
    <property type="nucleotide sequence ID" value="NZ_JAEDXU010000006.1"/>
</dbReference>
<feature type="transmembrane region" description="Helical" evidence="2">
    <location>
        <begin position="114"/>
        <end position="133"/>
    </location>
</feature>
<dbReference type="PANTHER" id="PTHR34475">
    <property type="match status" value="1"/>
</dbReference>
<dbReference type="Pfam" id="PF13413">
    <property type="entry name" value="HTH_25"/>
    <property type="match status" value="1"/>
</dbReference>
<protein>
    <submittedName>
        <fullName evidence="4">DUF4115 domain-containing protein</fullName>
    </submittedName>
</protein>
<dbReference type="CDD" id="cd00093">
    <property type="entry name" value="HTH_XRE"/>
    <property type="match status" value="1"/>
</dbReference>
<dbReference type="Gene3D" id="1.10.260.40">
    <property type="entry name" value="lambda repressor-like DNA-binding domains"/>
    <property type="match status" value="1"/>
</dbReference>
<sequence>MASVNIGKKLREARLQMNMSLDELQQITKIQKRYLMAIEENNFDSMPGTFYVRAFIRQYASAVNLDGEELINYFDGKDLPEDVELAAQYKDLEESRIQIYEEEHENRLFKSLPAIILSLFGLAIVVVVFYAMWQDQKANPIIDVPESTVTIERPSESSTTSESSSSSTSESSTIESSTVESVEPTATVAYVSEANRLVNMTATDVDAPAKFTFTATTGNSWAGVIINGAYVFQYTVPAGQTQEFEIPAGTTEVTIALGASEYMDMKLNGQPVLFNPQDTGIGERNIVITIAYKQ</sequence>
<evidence type="ECO:0000313" key="5">
    <source>
        <dbReference type="Proteomes" id="UP000673375"/>
    </source>
</evidence>
<keyword evidence="2" id="KW-0472">Membrane</keyword>
<evidence type="ECO:0000256" key="2">
    <source>
        <dbReference type="SAM" id="Phobius"/>
    </source>
</evidence>
<keyword evidence="2" id="KW-1133">Transmembrane helix</keyword>
<dbReference type="SUPFAM" id="SSF47413">
    <property type="entry name" value="lambda repressor-like DNA-binding domains"/>
    <property type="match status" value="1"/>
</dbReference>
<evidence type="ECO:0000256" key="1">
    <source>
        <dbReference type="SAM" id="MobiDB-lite"/>
    </source>
</evidence>
<comment type="caution">
    <text evidence="4">The sequence shown here is derived from an EMBL/GenBank/DDBJ whole genome shotgun (WGS) entry which is preliminary data.</text>
</comment>
<organism evidence="4 5">
    <name type="scientific">Enterococcus larvae</name>
    <dbReference type="NCBI Taxonomy" id="2794352"/>
    <lineage>
        <taxon>Bacteria</taxon>
        <taxon>Bacillati</taxon>
        <taxon>Bacillota</taxon>
        <taxon>Bacilli</taxon>
        <taxon>Lactobacillales</taxon>
        <taxon>Enterococcaceae</taxon>
        <taxon>Enterococcus</taxon>
    </lineage>
</organism>
<feature type="domain" description="Cytoskeleton protein RodZ-like C-terminal" evidence="3">
    <location>
        <begin position="216"/>
        <end position="277"/>
    </location>
</feature>
<dbReference type="PANTHER" id="PTHR34475:SF1">
    <property type="entry name" value="CYTOSKELETON PROTEIN RODZ"/>
    <property type="match status" value="1"/>
</dbReference>
<gene>
    <name evidence="4" type="ORF">I6N96_12130</name>
</gene>
<dbReference type="Pfam" id="PF13464">
    <property type="entry name" value="RodZ_C"/>
    <property type="match status" value="1"/>
</dbReference>
<dbReference type="InterPro" id="IPR050400">
    <property type="entry name" value="Bact_Cytoskel_RodZ"/>
</dbReference>
<evidence type="ECO:0000259" key="3">
    <source>
        <dbReference type="Pfam" id="PF13464"/>
    </source>
</evidence>
<keyword evidence="2" id="KW-0812">Transmembrane</keyword>
<dbReference type="InterPro" id="IPR025194">
    <property type="entry name" value="RodZ-like_C"/>
</dbReference>
<reference evidence="4 5" key="1">
    <citation type="submission" date="2020-12" db="EMBL/GenBank/DDBJ databases">
        <title>Vagococcus allomyrinae sp. nov. and Enterococcus lavae sp. nov., isolated from the larvae of Allomyrina dichotoma.</title>
        <authorList>
            <person name="Lee S.D."/>
        </authorList>
    </citation>
    <scope>NUCLEOTIDE SEQUENCE [LARGE SCALE GENOMIC DNA]</scope>
    <source>
        <strain evidence="4 5">BWM-S5</strain>
    </source>
</reference>
<dbReference type="EMBL" id="JAEDXU010000006">
    <property type="protein sequence ID" value="MBP1047019.1"/>
    <property type="molecule type" value="Genomic_DNA"/>
</dbReference>
<evidence type="ECO:0000313" key="4">
    <source>
        <dbReference type="EMBL" id="MBP1047019.1"/>
    </source>
</evidence>